<organism evidence="1">
    <name type="scientific">uncultured organism</name>
    <dbReference type="NCBI Taxonomy" id="155900"/>
    <lineage>
        <taxon>unclassified sequences</taxon>
        <taxon>environmental samples</taxon>
    </lineage>
</organism>
<reference evidence="1" key="1">
    <citation type="submission" date="2019-06" db="EMBL/GenBank/DDBJ databases">
        <authorList>
            <person name="Murdoch R.W."/>
            <person name="Fathepure B."/>
        </authorList>
    </citation>
    <scope>NUCLEOTIDE SEQUENCE</scope>
</reference>
<name>A0A5B8RID5_9ZZZZ</name>
<dbReference type="EMBL" id="MN079377">
    <property type="protein sequence ID" value="QEA07803.1"/>
    <property type="molecule type" value="Genomic_DNA"/>
</dbReference>
<sequence length="206" mass="23754">MMAQGYPEAEPYCIGRFIVALPPFASLHAGASRYDGVTIEFRFENDERYDRRVHNEIEERKRAGEQGSEFFFSSDRLNDVVELSSGHILVYGKYDFAIGYVHDPIGTWTLKNAYAADYRRFAERIEFRGEPGKENLPEGRCYCIMYGFIPETSPTGNEWEERYLMTKDDPEFILSIQISMIGKQRDSLKELERKTATSLKTSWPGG</sequence>
<protein>
    <submittedName>
        <fullName evidence="1">Uncharacterized protein</fullName>
    </submittedName>
</protein>
<dbReference type="AlphaFoldDB" id="A0A5B8RID5"/>
<evidence type="ECO:0000313" key="1">
    <source>
        <dbReference type="EMBL" id="QEA07803.1"/>
    </source>
</evidence>
<proteinExistence type="predicted"/>
<gene>
    <name evidence="1" type="ORF">KBTEX_04168</name>
</gene>
<accession>A0A5B8RID5</accession>